<gene>
    <name evidence="7 8" type="primary">LOC4800575</name>
</gene>
<evidence type="ECO:0000256" key="3">
    <source>
        <dbReference type="ARBA" id="ARBA00023239"/>
    </source>
</evidence>
<dbReference type="Gene3D" id="3.10.490.10">
    <property type="entry name" value="Gamma-glutamyl cyclotransferase-like"/>
    <property type="match status" value="1"/>
</dbReference>
<dbReference type="RefSeq" id="XP_033241698.1">
    <property type="nucleotide sequence ID" value="XM_033385807.1"/>
</dbReference>
<evidence type="ECO:0000313" key="7">
    <source>
        <dbReference type="RefSeq" id="XP_015038460.1"/>
    </source>
</evidence>
<dbReference type="InterPro" id="IPR006840">
    <property type="entry name" value="ChaC"/>
</dbReference>
<feature type="compositionally biased region" description="Low complexity" evidence="5">
    <location>
        <begin position="32"/>
        <end position="43"/>
    </location>
</feature>
<evidence type="ECO:0000313" key="8">
    <source>
        <dbReference type="RefSeq" id="XP_033241698.1"/>
    </source>
</evidence>
<evidence type="ECO:0000256" key="2">
    <source>
        <dbReference type="ARBA" id="ARBA00012344"/>
    </source>
</evidence>
<dbReference type="OMA" id="EVPAHFK"/>
<feature type="region of interest" description="Disordered" evidence="5">
    <location>
        <begin position="27"/>
        <end position="59"/>
    </location>
</feature>
<dbReference type="PANTHER" id="PTHR12192:SF26">
    <property type="entry name" value="GLUTATHIONE-SPECIFIC GAMMA-GLUTAMYLCYCLOTRANSFERASE 1"/>
    <property type="match status" value="1"/>
</dbReference>
<dbReference type="GeneID" id="4800575"/>
<dbReference type="AlphaFoldDB" id="A0A6I8VDF8"/>
<organism evidence="6 7">
    <name type="scientific">Drosophila pseudoobscura pseudoobscura</name>
    <name type="common">Fruit fly</name>
    <dbReference type="NCBI Taxonomy" id="46245"/>
    <lineage>
        <taxon>Eukaryota</taxon>
        <taxon>Metazoa</taxon>
        <taxon>Ecdysozoa</taxon>
        <taxon>Arthropoda</taxon>
        <taxon>Hexapoda</taxon>
        <taxon>Insecta</taxon>
        <taxon>Pterygota</taxon>
        <taxon>Neoptera</taxon>
        <taxon>Endopterygota</taxon>
        <taxon>Diptera</taxon>
        <taxon>Brachycera</taxon>
        <taxon>Muscomorpha</taxon>
        <taxon>Ephydroidea</taxon>
        <taxon>Drosophilidae</taxon>
        <taxon>Drosophila</taxon>
        <taxon>Sophophora</taxon>
    </lineage>
</organism>
<protein>
    <recommendedName>
        <fullName evidence="2">glutathione-specific gamma-glutamylcyclotransferase</fullName>
        <ecNumber evidence="2">4.3.2.7</ecNumber>
    </recommendedName>
</protein>
<feature type="compositionally biased region" description="Basic and acidic residues" evidence="5">
    <location>
        <begin position="44"/>
        <end position="53"/>
    </location>
</feature>
<dbReference type="Proteomes" id="UP000001819">
    <property type="component" value="Chromosome 2"/>
</dbReference>
<dbReference type="GO" id="GO:0006751">
    <property type="term" value="P:glutathione catabolic process"/>
    <property type="evidence" value="ECO:0007669"/>
    <property type="project" value="InterPro"/>
</dbReference>
<keyword evidence="6" id="KW-1185">Reference proteome</keyword>
<dbReference type="Bgee" id="FBgn0070334">
    <property type="expression patterns" value="Expressed in male reproductive system and 3 other cell types or tissues"/>
</dbReference>
<evidence type="ECO:0000256" key="5">
    <source>
        <dbReference type="SAM" id="MobiDB-lite"/>
    </source>
</evidence>
<dbReference type="FunFam" id="3.10.490.10:FF:000017">
    <property type="entry name" value="Gamma-glutamylcyclotransferase"/>
    <property type="match status" value="1"/>
</dbReference>
<keyword evidence="3" id="KW-0456">Lyase</keyword>
<sequence length="295" mass="33338">MAHYSAHQQAAAGAVPAHFKDLFTSGRLGSAEQDNGNSRNNNNGRDDNNEQENRLNNANNNGQSEAECWVFGYGSLCWHPGFTFSKCITGYVRGFVRRFWQGNATHRGTEEKPGRVATLMKDKEGITWGCAYRVSGNTALEYLKQRECTLGGYATLEAKFFPRVASQDAPFSGEAVEVLVYVATPENQHWLGEAPLSEIAHQIATSRGPSGHNAEYLLRLAMFMHEEIPGVRDEHLFELERLVLDELYRQEIPMSSVMGRNPDRIRRDSHEDIRRQPSFEFTSRVPETKLRCLNI</sequence>
<dbReference type="EC" id="4.3.2.7" evidence="2"/>
<comment type="catalytic activity">
    <reaction evidence="4">
        <text>glutathione = L-cysteinylglycine + 5-oxo-L-proline</text>
        <dbReference type="Rhea" id="RHEA:47724"/>
        <dbReference type="ChEBI" id="CHEBI:57925"/>
        <dbReference type="ChEBI" id="CHEBI:58402"/>
        <dbReference type="ChEBI" id="CHEBI:61694"/>
        <dbReference type="EC" id="4.3.2.7"/>
    </reaction>
</comment>
<dbReference type="KEGG" id="dpo:4800575"/>
<dbReference type="InterPro" id="IPR013024">
    <property type="entry name" value="GGCT-like"/>
</dbReference>
<evidence type="ECO:0000256" key="4">
    <source>
        <dbReference type="ARBA" id="ARBA00048073"/>
    </source>
</evidence>
<accession>A0A6I8VDF8</accession>
<evidence type="ECO:0000313" key="6">
    <source>
        <dbReference type="Proteomes" id="UP000001819"/>
    </source>
</evidence>
<dbReference type="GO" id="GO:0005737">
    <property type="term" value="C:cytoplasm"/>
    <property type="evidence" value="ECO:0007669"/>
    <property type="project" value="TreeGrafter"/>
</dbReference>
<reference evidence="6" key="1">
    <citation type="submission" date="2024-06" db="UniProtKB">
        <authorList>
            <consortium name="RefSeq"/>
        </authorList>
    </citation>
    <scope>NUCLEOTIDE SEQUENCE [LARGE SCALE GENOMIC DNA]</scope>
    <source>
        <strain evidence="6">MV2-25</strain>
    </source>
</reference>
<dbReference type="PANTHER" id="PTHR12192">
    <property type="entry name" value="CATION TRANSPORT PROTEIN CHAC-RELATED"/>
    <property type="match status" value="1"/>
</dbReference>
<evidence type="ECO:0000256" key="1">
    <source>
        <dbReference type="ARBA" id="ARBA00009662"/>
    </source>
</evidence>
<dbReference type="InterPro" id="IPR036568">
    <property type="entry name" value="GGCT-like_sf"/>
</dbReference>
<comment type="similarity">
    <text evidence="1">Belongs to the gamma-glutamylcyclotransferase family. ChaC subfamily.</text>
</comment>
<dbReference type="SUPFAM" id="SSF110857">
    <property type="entry name" value="Gamma-glutamyl cyclotransferase-like"/>
    <property type="match status" value="1"/>
</dbReference>
<dbReference type="Pfam" id="PF04752">
    <property type="entry name" value="ChaC"/>
    <property type="match status" value="1"/>
</dbReference>
<dbReference type="GO" id="GO:0061928">
    <property type="term" value="F:glutathione specific gamma-glutamylcyclotransferase activity"/>
    <property type="evidence" value="ECO:0007669"/>
    <property type="project" value="UniProtKB-EC"/>
</dbReference>
<dbReference type="RefSeq" id="XP_015038460.1">
    <property type="nucleotide sequence ID" value="XM_015182974.2"/>
</dbReference>
<name>A0A6I8VDF8_DROPS</name>
<proteinExistence type="inferred from homology"/>
<reference evidence="7 8" key="2">
    <citation type="submission" date="2025-04" db="UniProtKB">
        <authorList>
            <consortium name="RefSeq"/>
        </authorList>
    </citation>
    <scope>IDENTIFICATION</scope>
    <source>
        <strain evidence="7 8">MV-25-SWS-2005</strain>
        <strain evidence="6">MV2-25</strain>
        <tissue evidence="7 8">Whole body</tissue>
    </source>
</reference>
<dbReference type="CDD" id="cd06661">
    <property type="entry name" value="GGCT_like"/>
    <property type="match status" value="1"/>
</dbReference>